<proteinExistence type="inferred from homology"/>
<dbReference type="CDD" id="cd01821">
    <property type="entry name" value="Rhamnogalacturan_acetylesterase_like"/>
    <property type="match status" value="1"/>
</dbReference>
<dbReference type="Proteomes" id="UP000029278">
    <property type="component" value="Unassembled WGS sequence"/>
</dbReference>
<dbReference type="GeneID" id="77012116"/>
<comment type="similarity">
    <text evidence="1">Belongs to the 'GDSL' lipolytic enzyme family.</text>
</comment>
<dbReference type="OrthoDB" id="9807041at2"/>
<feature type="domain" description="SGNH hydrolase-type esterase" evidence="3">
    <location>
        <begin position="9"/>
        <end position="204"/>
    </location>
</feature>
<organism evidence="4 6">
    <name type="scientific">Paenibacillus macerans</name>
    <name type="common">Bacillus macerans</name>
    <dbReference type="NCBI Taxonomy" id="44252"/>
    <lineage>
        <taxon>Bacteria</taxon>
        <taxon>Bacillati</taxon>
        <taxon>Bacillota</taxon>
        <taxon>Bacilli</taxon>
        <taxon>Bacillales</taxon>
        <taxon>Paenibacillaceae</taxon>
        <taxon>Paenibacillus</taxon>
    </lineage>
</organism>
<dbReference type="AlphaFoldDB" id="A0A090ZKN2"/>
<protein>
    <submittedName>
        <fullName evidence="4">Rhamnogalacturonan acetylesterase rhgT</fullName>
    </submittedName>
</protein>
<dbReference type="InterPro" id="IPR037459">
    <property type="entry name" value="RhgT-like"/>
</dbReference>
<dbReference type="PATRIC" id="fig|44252.3.peg.833"/>
<dbReference type="EMBL" id="WNZZ01000028">
    <property type="protein sequence ID" value="MUG25627.1"/>
    <property type="molecule type" value="Genomic_DNA"/>
</dbReference>
<dbReference type="Gene3D" id="3.40.50.1110">
    <property type="entry name" value="SGNH hydrolase"/>
    <property type="match status" value="1"/>
</dbReference>
<dbReference type="InterPro" id="IPR013830">
    <property type="entry name" value="SGNH_hydro"/>
</dbReference>
<keyword evidence="6" id="KW-1185">Reference proteome</keyword>
<evidence type="ECO:0000313" key="5">
    <source>
        <dbReference type="EMBL" id="MUG25627.1"/>
    </source>
</evidence>
<dbReference type="GO" id="GO:0016787">
    <property type="term" value="F:hydrolase activity"/>
    <property type="evidence" value="ECO:0007669"/>
    <property type="project" value="UniProtKB-KW"/>
</dbReference>
<evidence type="ECO:0000313" key="6">
    <source>
        <dbReference type="Proteomes" id="UP000029278"/>
    </source>
</evidence>
<dbReference type="RefSeq" id="WP_036620761.1">
    <property type="nucleotide sequence ID" value="NZ_CP086393.1"/>
</dbReference>
<dbReference type="PANTHER" id="PTHR43695:SF1">
    <property type="entry name" value="RHAMNOGALACTURONAN ACETYLESTERASE"/>
    <property type="match status" value="1"/>
</dbReference>
<dbReference type="Pfam" id="PF13472">
    <property type="entry name" value="Lipase_GDSL_2"/>
    <property type="match status" value="1"/>
</dbReference>
<gene>
    <name evidence="4" type="primary">rhgT</name>
    <name evidence="4" type="ORF">DJ90_2477</name>
    <name evidence="5" type="ORF">GNQ08_25020</name>
</gene>
<dbReference type="PANTHER" id="PTHR43695">
    <property type="entry name" value="PUTATIVE (AFU_ORTHOLOGUE AFUA_2G17250)-RELATED"/>
    <property type="match status" value="1"/>
</dbReference>
<dbReference type="SUPFAM" id="SSF52266">
    <property type="entry name" value="SGNH hydrolase"/>
    <property type="match status" value="1"/>
</dbReference>
<reference evidence="5 7" key="2">
    <citation type="submission" date="2019-11" db="EMBL/GenBank/DDBJ databases">
        <title>Draft genome sequences of five Paenibacillus species of dairy origin.</title>
        <authorList>
            <person name="Olajide A.M."/>
            <person name="Chen S."/>
            <person name="Lapointe G."/>
        </authorList>
    </citation>
    <scope>NUCLEOTIDE SEQUENCE [LARGE SCALE GENOMIC DNA]</scope>
    <source>
        <strain evidence="5 7">3CT49</strain>
    </source>
</reference>
<sequence length="238" mass="26177">MKITVFIAGDSTAALKGAAEKPMTGWGEYLQDYFDSSVRVDNRAVNGRSTKSFLDEGRLADIERDLRPGDYLFIQFGHNDGKQEDPSRYADPEEAYPGNLKRFIASARQRGGTPVLLTSVSRRRFLADGSPDPEAVGAYPEAMRQAAAEAGTPLLDIFAASQQLYRALGEEGSRHLFMHLPEGAHPNYPDGIRDDTHFSDTGARHIARLVAKAIKHSLSLPDLKPHLSGLAERVQETK</sequence>
<dbReference type="Proteomes" id="UP000442469">
    <property type="component" value="Unassembled WGS sequence"/>
</dbReference>
<evidence type="ECO:0000259" key="3">
    <source>
        <dbReference type="Pfam" id="PF13472"/>
    </source>
</evidence>
<name>A0A090ZKN2_PAEMA</name>
<keyword evidence="2" id="KW-0378">Hydrolase</keyword>
<dbReference type="EMBL" id="JMQA01000012">
    <property type="protein sequence ID" value="KFN11162.1"/>
    <property type="molecule type" value="Genomic_DNA"/>
</dbReference>
<evidence type="ECO:0000313" key="7">
    <source>
        <dbReference type="Proteomes" id="UP000442469"/>
    </source>
</evidence>
<evidence type="ECO:0000256" key="2">
    <source>
        <dbReference type="ARBA" id="ARBA00022801"/>
    </source>
</evidence>
<reference evidence="4 6" key="1">
    <citation type="submission" date="2014-04" db="EMBL/GenBank/DDBJ databases">
        <authorList>
            <person name="Bishop-Lilly K.A."/>
            <person name="Broomall S.M."/>
            <person name="Chain P.S."/>
            <person name="Chertkov O."/>
            <person name="Coyne S.R."/>
            <person name="Daligault H.E."/>
            <person name="Davenport K.W."/>
            <person name="Erkkila T."/>
            <person name="Frey K.G."/>
            <person name="Gibbons H.S."/>
            <person name="Gu W."/>
            <person name="Jaissle J."/>
            <person name="Johnson S.L."/>
            <person name="Koroleva G.I."/>
            <person name="Ladner J.T."/>
            <person name="Lo C.-C."/>
            <person name="Minogue T.D."/>
            <person name="Munk C."/>
            <person name="Palacios G.F."/>
            <person name="Redden C.L."/>
            <person name="Rosenzweig C.N."/>
            <person name="Scholz M.B."/>
            <person name="Teshima H."/>
            <person name="Xu Y."/>
        </authorList>
    </citation>
    <scope>NUCLEOTIDE SEQUENCE [LARGE SCALE GENOMIC DNA]</scope>
    <source>
        <strain evidence="4 6">8244</strain>
    </source>
</reference>
<dbReference type="STRING" id="44252.DJ90_2477"/>
<dbReference type="HOGENOM" id="CLU_065859_2_0_9"/>
<evidence type="ECO:0000313" key="4">
    <source>
        <dbReference type="EMBL" id="KFN11162.1"/>
    </source>
</evidence>
<dbReference type="InterPro" id="IPR036514">
    <property type="entry name" value="SGNH_hydro_sf"/>
</dbReference>
<accession>A0A090ZKN2</accession>
<evidence type="ECO:0000256" key="1">
    <source>
        <dbReference type="ARBA" id="ARBA00008668"/>
    </source>
</evidence>
<comment type="caution">
    <text evidence="4">The sequence shown here is derived from an EMBL/GenBank/DDBJ whole genome shotgun (WGS) entry which is preliminary data.</text>
</comment>